<feature type="compositionally biased region" description="Basic and acidic residues" evidence="1">
    <location>
        <begin position="33"/>
        <end position="43"/>
    </location>
</feature>
<accession>A0A4Y2KBX6</accession>
<protein>
    <recommendedName>
        <fullName evidence="4">DUF4817 domain-containing protein</fullName>
    </recommendedName>
</protein>
<evidence type="ECO:0000256" key="1">
    <source>
        <dbReference type="SAM" id="MobiDB-lite"/>
    </source>
</evidence>
<reference evidence="2 3" key="1">
    <citation type="journal article" date="2019" name="Sci. Rep.">
        <title>Orb-weaving spider Araneus ventricosus genome elucidates the spidroin gene catalogue.</title>
        <authorList>
            <person name="Kono N."/>
            <person name="Nakamura H."/>
            <person name="Ohtoshi R."/>
            <person name="Moran D.A.P."/>
            <person name="Shinohara A."/>
            <person name="Yoshida Y."/>
            <person name="Fujiwara M."/>
            <person name="Mori M."/>
            <person name="Tomita M."/>
            <person name="Arakawa K."/>
        </authorList>
    </citation>
    <scope>NUCLEOTIDE SEQUENCE [LARGE SCALE GENOMIC DNA]</scope>
</reference>
<dbReference type="OrthoDB" id="6459847at2759"/>
<evidence type="ECO:0000313" key="3">
    <source>
        <dbReference type="Proteomes" id="UP000499080"/>
    </source>
</evidence>
<evidence type="ECO:0000313" key="2">
    <source>
        <dbReference type="EMBL" id="GBM99734.1"/>
    </source>
</evidence>
<keyword evidence="3" id="KW-1185">Reference proteome</keyword>
<comment type="caution">
    <text evidence="2">The sequence shown here is derived from an EMBL/GenBank/DDBJ whole genome shotgun (WGS) entry which is preliminary data.</text>
</comment>
<dbReference type="Proteomes" id="UP000499080">
    <property type="component" value="Unassembled WGS sequence"/>
</dbReference>
<feature type="region of interest" description="Disordered" evidence="1">
    <location>
        <begin position="1"/>
        <end position="54"/>
    </location>
</feature>
<sequence length="131" mass="15084">MDTGDKEISDLDGEEEYVPTESNNSDDESEISSQHDSECHESNSSDNECSEINPQASINDVRVSLCSKRYENAKAVQREWQEEFHNKNWPDKRAAVHTIDCDGWSHVMDGFQKRITDVLVKEDGRFEPIYQ</sequence>
<proteinExistence type="predicted"/>
<organism evidence="2 3">
    <name type="scientific">Araneus ventricosus</name>
    <name type="common">Orbweaver spider</name>
    <name type="synonym">Epeira ventricosa</name>
    <dbReference type="NCBI Taxonomy" id="182803"/>
    <lineage>
        <taxon>Eukaryota</taxon>
        <taxon>Metazoa</taxon>
        <taxon>Ecdysozoa</taxon>
        <taxon>Arthropoda</taxon>
        <taxon>Chelicerata</taxon>
        <taxon>Arachnida</taxon>
        <taxon>Araneae</taxon>
        <taxon>Araneomorphae</taxon>
        <taxon>Entelegynae</taxon>
        <taxon>Araneoidea</taxon>
        <taxon>Araneidae</taxon>
        <taxon>Araneus</taxon>
    </lineage>
</organism>
<feature type="compositionally biased region" description="Polar residues" evidence="1">
    <location>
        <begin position="44"/>
        <end position="54"/>
    </location>
</feature>
<dbReference type="EMBL" id="BGPR01004443">
    <property type="protein sequence ID" value="GBM99734.1"/>
    <property type="molecule type" value="Genomic_DNA"/>
</dbReference>
<feature type="compositionally biased region" description="Acidic residues" evidence="1">
    <location>
        <begin position="10"/>
        <end position="30"/>
    </location>
</feature>
<dbReference type="AlphaFoldDB" id="A0A4Y2KBX6"/>
<name>A0A4Y2KBX6_ARAVE</name>
<gene>
    <name evidence="2" type="ORF">AVEN_237662_1</name>
</gene>
<evidence type="ECO:0008006" key="4">
    <source>
        <dbReference type="Google" id="ProtNLM"/>
    </source>
</evidence>